<sequence length="544" mass="57878">MRPVFGSGMALTAVAATMAYGMTPGVARAQVADPLAMTTDPADRAVMAEAASAIAGRSPDIARLDAVLAKLPRPTPLRGMVQTVRAGVLASAQATGPAVAAIEEALRLLPDDPRPKLVATGIYTFSGSPQRAADLLLQASRLAPEMTRHFDRYVVMALTGRLTEIGDRSRADRLNARLGEIGFSSGLAPERSTAALSRTREAMRMSPGAATDEAVNLVTTIGDPDDLLTLYIDRRYAPLWPRIAEWAGADLAAQSRRYLDELRGDWAAAADFDTATPYARRLSRLEAYPAVLGLFLPMFDAIDTGAAVPVEARAAGAPRGEGVFLAPIVARALAHQGRYDEARALLARVATTVPADDQGNGLNLDGAYLQLAAMETDWPQVLTRADVFLDRAKRYGSNVNRASVLLVKAWQACALARTGQSAAAEPVTAEVLLDEALVPGAAMQMYVCRGDQAAARALVIRRLADETTRDWALRYVQPTGSATTTPLDRLTDPVDDAVRTAPDVVAAATRVGRILPNPVSVGLPQGFDPFRLQPRTTPLDANAV</sequence>
<evidence type="ECO:0000313" key="2">
    <source>
        <dbReference type="Proteomes" id="UP000240996"/>
    </source>
</evidence>
<dbReference type="Proteomes" id="UP000240996">
    <property type="component" value="Unassembled WGS sequence"/>
</dbReference>
<dbReference type="AlphaFoldDB" id="A0A2T4YLH4"/>
<comment type="caution">
    <text evidence="1">The sequence shown here is derived from an EMBL/GenBank/DDBJ whole genome shotgun (WGS) entry which is preliminary data.</text>
</comment>
<evidence type="ECO:0000313" key="1">
    <source>
        <dbReference type="EMBL" id="PTM44109.1"/>
    </source>
</evidence>
<proteinExistence type="predicted"/>
<organism evidence="1 2">
    <name type="scientific">Sphingomonas aerolata</name>
    <dbReference type="NCBI Taxonomy" id="185951"/>
    <lineage>
        <taxon>Bacteria</taxon>
        <taxon>Pseudomonadati</taxon>
        <taxon>Pseudomonadota</taxon>
        <taxon>Alphaproteobacteria</taxon>
        <taxon>Sphingomonadales</taxon>
        <taxon>Sphingomonadaceae</taxon>
        <taxon>Sphingomonas</taxon>
    </lineage>
</organism>
<gene>
    <name evidence="1" type="ORF">C8J24_3382</name>
</gene>
<protein>
    <recommendedName>
        <fullName evidence="3">Tetratricopeptide repeat protein</fullName>
    </recommendedName>
</protein>
<reference evidence="1 2" key="1">
    <citation type="submission" date="2018-04" db="EMBL/GenBank/DDBJ databases">
        <title>Genomic Encyclopedia of Type Strains, Phase III (KMG-III): the genomes of soil and plant-associated and newly described type strains.</title>
        <authorList>
            <person name="Whitman W."/>
        </authorList>
    </citation>
    <scope>NUCLEOTIDE SEQUENCE [LARGE SCALE GENOMIC DNA]</scope>
    <source>
        <strain evidence="1 2">NW12</strain>
    </source>
</reference>
<accession>A0A2T4YLH4</accession>
<dbReference type="EMBL" id="PZZN01000004">
    <property type="protein sequence ID" value="PTM44109.1"/>
    <property type="molecule type" value="Genomic_DNA"/>
</dbReference>
<keyword evidence="2" id="KW-1185">Reference proteome</keyword>
<name>A0A2T4YLH4_9SPHN</name>
<evidence type="ECO:0008006" key="3">
    <source>
        <dbReference type="Google" id="ProtNLM"/>
    </source>
</evidence>